<comment type="caution">
    <text evidence="1">The sequence shown here is derived from an EMBL/GenBank/DDBJ whole genome shotgun (WGS) entry which is preliminary data.</text>
</comment>
<evidence type="ECO:0000313" key="3">
    <source>
        <dbReference type="Proteomes" id="UP001140949"/>
    </source>
</evidence>
<name>A0AAX6FB86_IRIPA</name>
<keyword evidence="3" id="KW-1185">Reference proteome</keyword>
<evidence type="ECO:0000313" key="2">
    <source>
        <dbReference type="EMBL" id="KAJ6822687.1"/>
    </source>
</evidence>
<reference evidence="1" key="1">
    <citation type="journal article" date="2023" name="GigaByte">
        <title>Genome assembly of the bearded iris, Iris pallida Lam.</title>
        <authorList>
            <person name="Bruccoleri R.E."/>
            <person name="Oakeley E.J."/>
            <person name="Faust A.M.E."/>
            <person name="Altorfer M."/>
            <person name="Dessus-Babus S."/>
            <person name="Burckhardt D."/>
            <person name="Oertli M."/>
            <person name="Naumann U."/>
            <person name="Petersen F."/>
            <person name="Wong J."/>
        </authorList>
    </citation>
    <scope>NUCLEOTIDE SEQUENCE</scope>
    <source>
        <strain evidence="1">GSM-AAB239-AS_SAM_17_03QT</strain>
    </source>
</reference>
<dbReference type="EMBL" id="JANAVB010030417">
    <property type="protein sequence ID" value="KAJ6813448.1"/>
    <property type="molecule type" value="Genomic_DNA"/>
</dbReference>
<dbReference type="EMBL" id="JANAVB010023997">
    <property type="protein sequence ID" value="KAJ6822687.1"/>
    <property type="molecule type" value="Genomic_DNA"/>
</dbReference>
<dbReference type="AlphaFoldDB" id="A0AAX6FB86"/>
<gene>
    <name evidence="1" type="ORF">M6B38_144255</name>
    <name evidence="2" type="ORF">M6B38_387090</name>
</gene>
<sequence>MSSPKLKTLLIDEKARDAILIGKFEQVGENLLNVDMVGQTCDVEPTFIAYYKAADAAVKVIFVPRAFSVFNTSILILSCNFLGSSTLIQ</sequence>
<reference evidence="1" key="2">
    <citation type="submission" date="2023-04" db="EMBL/GenBank/DDBJ databases">
        <authorList>
            <person name="Bruccoleri R.E."/>
            <person name="Oakeley E.J."/>
            <person name="Faust A.-M."/>
            <person name="Dessus-Babus S."/>
            <person name="Altorfer M."/>
            <person name="Burckhardt D."/>
            <person name="Oertli M."/>
            <person name="Naumann U."/>
            <person name="Petersen F."/>
            <person name="Wong J."/>
        </authorList>
    </citation>
    <scope>NUCLEOTIDE SEQUENCE</scope>
    <source>
        <strain evidence="1">GSM-AAB239-AS_SAM_17_03QT</strain>
        <tissue evidence="1">Leaf</tissue>
    </source>
</reference>
<proteinExistence type="predicted"/>
<protein>
    <submittedName>
        <fullName evidence="1">23-bisphosphoglycerate-independent phosphoglycerate mutase 1 isoform X1</fullName>
    </submittedName>
</protein>
<organism evidence="1 3">
    <name type="scientific">Iris pallida</name>
    <name type="common">Sweet iris</name>
    <dbReference type="NCBI Taxonomy" id="29817"/>
    <lineage>
        <taxon>Eukaryota</taxon>
        <taxon>Viridiplantae</taxon>
        <taxon>Streptophyta</taxon>
        <taxon>Embryophyta</taxon>
        <taxon>Tracheophyta</taxon>
        <taxon>Spermatophyta</taxon>
        <taxon>Magnoliopsida</taxon>
        <taxon>Liliopsida</taxon>
        <taxon>Asparagales</taxon>
        <taxon>Iridaceae</taxon>
        <taxon>Iridoideae</taxon>
        <taxon>Irideae</taxon>
        <taxon>Iris</taxon>
    </lineage>
</organism>
<dbReference type="Proteomes" id="UP001140949">
    <property type="component" value="Unassembled WGS sequence"/>
</dbReference>
<evidence type="ECO:0000313" key="1">
    <source>
        <dbReference type="EMBL" id="KAJ6813448.1"/>
    </source>
</evidence>
<accession>A0AAX6FB86</accession>